<dbReference type="PROSITE" id="PS50894">
    <property type="entry name" value="HPT"/>
    <property type="match status" value="1"/>
</dbReference>
<dbReference type="InterPro" id="IPR036097">
    <property type="entry name" value="HisK_dim/P_sf"/>
</dbReference>
<evidence type="ECO:0000313" key="20">
    <source>
        <dbReference type="EMBL" id="MCX2745125.1"/>
    </source>
</evidence>
<dbReference type="Gene3D" id="3.40.50.2300">
    <property type="match status" value="1"/>
</dbReference>
<dbReference type="PANTHER" id="PTHR45339">
    <property type="entry name" value="HYBRID SIGNAL TRANSDUCTION HISTIDINE KINASE J"/>
    <property type="match status" value="1"/>
</dbReference>
<evidence type="ECO:0000256" key="9">
    <source>
        <dbReference type="ARBA" id="ARBA00022989"/>
    </source>
</evidence>
<dbReference type="SMART" id="SM00387">
    <property type="entry name" value="HATPase_c"/>
    <property type="match status" value="1"/>
</dbReference>
<evidence type="ECO:0000256" key="11">
    <source>
        <dbReference type="ARBA" id="ARBA00023136"/>
    </source>
</evidence>
<dbReference type="InterPro" id="IPR003661">
    <property type="entry name" value="HisK_dim/P_dom"/>
</dbReference>
<dbReference type="SUPFAM" id="SSF47226">
    <property type="entry name" value="Histidine-containing phosphotransfer domain, HPT domain"/>
    <property type="match status" value="1"/>
</dbReference>
<keyword evidence="10" id="KW-0902">Two-component regulatory system</keyword>
<dbReference type="PRINTS" id="PR00344">
    <property type="entry name" value="BCTRLSENSOR"/>
</dbReference>
<keyword evidence="8 20" id="KW-0067">ATP-binding</keyword>
<dbReference type="InterPro" id="IPR001789">
    <property type="entry name" value="Sig_transdc_resp-reg_receiver"/>
</dbReference>
<feature type="domain" description="HPt" evidence="19">
    <location>
        <begin position="914"/>
        <end position="1014"/>
    </location>
</feature>
<evidence type="ECO:0000256" key="5">
    <source>
        <dbReference type="ARBA" id="ARBA00022553"/>
    </source>
</evidence>
<feature type="coiled-coil region" evidence="14">
    <location>
        <begin position="183"/>
        <end position="224"/>
    </location>
</feature>
<keyword evidence="21" id="KW-1185">Reference proteome</keyword>
<reference evidence="20 21" key="1">
    <citation type="submission" date="2022-11" db="EMBL/GenBank/DDBJ databases">
        <title>The characterization of three novel Bacteroidetes species and genomic analysis of their roles in tidal elemental geochemical cycles.</title>
        <authorList>
            <person name="Ma K."/>
        </authorList>
    </citation>
    <scope>NUCLEOTIDE SEQUENCE [LARGE SCALE GENOMIC DNA]</scope>
    <source>
        <strain evidence="20 21">M17</strain>
    </source>
</reference>
<evidence type="ECO:0000256" key="8">
    <source>
        <dbReference type="ARBA" id="ARBA00022840"/>
    </source>
</evidence>
<dbReference type="Pfam" id="PF13426">
    <property type="entry name" value="PAS_9"/>
    <property type="match status" value="1"/>
</dbReference>
<evidence type="ECO:0000313" key="21">
    <source>
        <dbReference type="Proteomes" id="UP001209885"/>
    </source>
</evidence>
<dbReference type="InterPro" id="IPR003594">
    <property type="entry name" value="HATPase_dom"/>
</dbReference>
<dbReference type="InterPro" id="IPR000700">
    <property type="entry name" value="PAS-assoc_C"/>
</dbReference>
<dbReference type="SUPFAM" id="SSF55874">
    <property type="entry name" value="ATPase domain of HSP90 chaperone/DNA topoisomerase II/histidine kinase"/>
    <property type="match status" value="1"/>
</dbReference>
<dbReference type="InterPro" id="IPR005467">
    <property type="entry name" value="His_kinase_dom"/>
</dbReference>
<name>A0ABT3RU20_9BACT</name>
<dbReference type="InterPro" id="IPR013656">
    <property type="entry name" value="PAS_4"/>
</dbReference>
<dbReference type="SUPFAM" id="SSF47384">
    <property type="entry name" value="Homodimeric domain of signal transducing histidine kinase"/>
    <property type="match status" value="1"/>
</dbReference>
<dbReference type="RefSeq" id="WP_266057671.1">
    <property type="nucleotide sequence ID" value="NZ_JAPFQN010000007.1"/>
</dbReference>
<feature type="domain" description="PAC" evidence="18">
    <location>
        <begin position="442"/>
        <end position="494"/>
    </location>
</feature>
<keyword evidence="4" id="KW-1003">Cell membrane</keyword>
<feature type="transmembrane region" description="Helical" evidence="15">
    <location>
        <begin position="37"/>
        <end position="56"/>
    </location>
</feature>
<accession>A0ABT3RU20</accession>
<comment type="subcellular location">
    <subcellularLocation>
        <location evidence="2">Cell membrane</location>
        <topology evidence="2">Multi-pass membrane protein</topology>
    </subcellularLocation>
</comment>
<dbReference type="NCBIfam" id="TIGR00229">
    <property type="entry name" value="sensory_box"/>
    <property type="match status" value="1"/>
</dbReference>
<dbReference type="PROSITE" id="PS50110">
    <property type="entry name" value="RESPONSE_REGULATORY"/>
    <property type="match status" value="1"/>
</dbReference>
<evidence type="ECO:0000259" key="17">
    <source>
        <dbReference type="PROSITE" id="PS50110"/>
    </source>
</evidence>
<evidence type="ECO:0000259" key="19">
    <source>
        <dbReference type="PROSITE" id="PS50894"/>
    </source>
</evidence>
<evidence type="ECO:0000259" key="18">
    <source>
        <dbReference type="PROSITE" id="PS50113"/>
    </source>
</evidence>
<keyword evidence="5 13" id="KW-0597">Phosphoprotein</keyword>
<dbReference type="InterPro" id="IPR008207">
    <property type="entry name" value="Sig_transdc_His_kin_Hpt_dom"/>
</dbReference>
<dbReference type="PANTHER" id="PTHR45339:SF1">
    <property type="entry name" value="HYBRID SIGNAL TRANSDUCTION HISTIDINE KINASE J"/>
    <property type="match status" value="1"/>
</dbReference>
<dbReference type="SMART" id="SM00448">
    <property type="entry name" value="REC"/>
    <property type="match status" value="1"/>
</dbReference>
<evidence type="ECO:0000256" key="12">
    <source>
        <dbReference type="PROSITE-ProRule" id="PRU00110"/>
    </source>
</evidence>
<feature type="domain" description="Histidine kinase" evidence="16">
    <location>
        <begin position="512"/>
        <end position="733"/>
    </location>
</feature>
<protein>
    <recommendedName>
        <fullName evidence="3">histidine kinase</fullName>
        <ecNumber evidence="3">2.7.13.3</ecNumber>
    </recommendedName>
</protein>
<evidence type="ECO:0000259" key="16">
    <source>
        <dbReference type="PROSITE" id="PS50109"/>
    </source>
</evidence>
<evidence type="ECO:0000256" key="10">
    <source>
        <dbReference type="ARBA" id="ARBA00023012"/>
    </source>
</evidence>
<comment type="caution">
    <text evidence="20">The sequence shown here is derived from an EMBL/GenBank/DDBJ whole genome shotgun (WGS) entry which is preliminary data.</text>
</comment>
<dbReference type="EC" id="2.7.13.3" evidence="3"/>
<dbReference type="Pfam" id="PF00072">
    <property type="entry name" value="Response_reg"/>
    <property type="match status" value="1"/>
</dbReference>
<dbReference type="InterPro" id="IPR000014">
    <property type="entry name" value="PAS"/>
</dbReference>
<evidence type="ECO:0000256" key="1">
    <source>
        <dbReference type="ARBA" id="ARBA00000085"/>
    </source>
</evidence>
<evidence type="ECO:0000256" key="14">
    <source>
        <dbReference type="SAM" id="Coils"/>
    </source>
</evidence>
<evidence type="ECO:0000256" key="6">
    <source>
        <dbReference type="ARBA" id="ARBA00022692"/>
    </source>
</evidence>
<sequence>MNSLEKHSSYIYVKVYRFILLISLILLIALLMNAETYSSVIAGGLCFIALFMYYLIDPKGKFKISRHLLFYFYIFLVAVVTLSSEFLTTSHLVAFRYSVHIVLIASCIIPLLTGASLRSKINYYSNIVIILLLIALLDIVYPLIHDTDLWVSFSNHLLYGYYLVVALATFTLSHAFNYQITKYNLLKAKVDNIRIKNEELEEENNEYKTQLDQIGNDNKKLSRALFDKNADNEVLRDEIAYREQQLFESQRMTRTGVIEISLENQEVELSPILCELFNICSNSHRIDLETFVDTIDLDDSAKFFKAIEGASQGGNTFELEITHLTEDNTKKIFKYTGRPSYNERGIIKGVYSMVQDITDIKQREKLFYLKKQQLESFVKTVPVPLAMFDKEMNFIAASGKWVDDYNLREKEYLGRPYYDLFPNASQEWRNIHRRCLNGAIEYEEEEMIIDKKGNERWFRWEVRPWFDENYEIGGIIIFSEEITNWKIQENELIDSKKRAEESSEAKAFFLSTMSHEIRTPLNAVIGMTHLLLDESPKPEQIESLKTLKFSADNLLVLINDVLDFNKIEAGKISIENIDFSLPSLVSGIRQSLSPKAEEKNISFKVRIDMGIPDIVIGDQVRLGQVITNLVSNAIKFTDRGSVILDIGLESEDEESVFISFAVEDTGIGIPKEKHKLIFERFEQAGSDTTRKFGGTGLGLAITKRLLELMGSEINLESSYGEGSKFSFVLKLKKSSKLILGDGISELNSKNTGILKGIKVLVAEDNPVNLNIAKRFLQKWGMLIDTAINGEEAVEKASINEYDLILMDLQMPVMDGIKAARRIRAHTNSKVNRVPIIALTAHVLDEVREKVENAEMNDLISKPFHPADLYKKISKFVKTDRIKEPQEMIPGDLTEGLIKDSLINLQKIDYLTEGNQTFEEEFVNSYITQLEEFKVRYKSPYHEENFDVISDVVHKIKSMLKFLEANELLNLINNSRNALENGLTTEEKEGEVEKVFNTIDNIINLLKKRIDNVEI</sequence>
<feature type="domain" description="PAC" evidence="18">
    <location>
        <begin position="315"/>
        <end position="369"/>
    </location>
</feature>
<keyword evidence="14" id="KW-0175">Coiled coil</keyword>
<dbReference type="Gene3D" id="1.20.120.160">
    <property type="entry name" value="HPT domain"/>
    <property type="match status" value="1"/>
</dbReference>
<keyword evidence="7" id="KW-0547">Nucleotide-binding</keyword>
<gene>
    <name evidence="20" type="ORF">OO013_14690</name>
</gene>
<feature type="modified residue" description="Phosphohistidine" evidence="12">
    <location>
        <position position="953"/>
    </location>
</feature>
<dbReference type="Pfam" id="PF00512">
    <property type="entry name" value="HisKA"/>
    <property type="match status" value="1"/>
</dbReference>
<dbReference type="CDD" id="cd00082">
    <property type="entry name" value="HisKA"/>
    <property type="match status" value="1"/>
</dbReference>
<evidence type="ECO:0000256" key="15">
    <source>
        <dbReference type="SAM" id="Phobius"/>
    </source>
</evidence>
<evidence type="ECO:0000256" key="4">
    <source>
        <dbReference type="ARBA" id="ARBA00022475"/>
    </source>
</evidence>
<dbReference type="Proteomes" id="UP001209885">
    <property type="component" value="Unassembled WGS sequence"/>
</dbReference>
<keyword evidence="6 15" id="KW-0812">Transmembrane</keyword>
<dbReference type="CDD" id="cd00130">
    <property type="entry name" value="PAS"/>
    <property type="match status" value="1"/>
</dbReference>
<evidence type="ECO:0000256" key="3">
    <source>
        <dbReference type="ARBA" id="ARBA00012438"/>
    </source>
</evidence>
<feature type="domain" description="Response regulatory" evidence="17">
    <location>
        <begin position="758"/>
        <end position="876"/>
    </location>
</feature>
<dbReference type="InterPro" id="IPR036641">
    <property type="entry name" value="HPT_dom_sf"/>
</dbReference>
<dbReference type="Gene3D" id="1.10.287.130">
    <property type="match status" value="1"/>
</dbReference>
<comment type="catalytic activity">
    <reaction evidence="1">
        <text>ATP + protein L-histidine = ADP + protein N-phospho-L-histidine.</text>
        <dbReference type="EC" id="2.7.13.3"/>
    </reaction>
</comment>
<keyword evidence="11 15" id="KW-0472">Membrane</keyword>
<feature type="transmembrane region" description="Helical" evidence="15">
    <location>
        <begin position="93"/>
        <end position="112"/>
    </location>
</feature>
<feature type="transmembrane region" description="Helical" evidence="15">
    <location>
        <begin position="124"/>
        <end position="144"/>
    </location>
</feature>
<feature type="modified residue" description="4-aspartylphosphate" evidence="13">
    <location>
        <position position="807"/>
    </location>
</feature>
<dbReference type="SMART" id="SM00091">
    <property type="entry name" value="PAS"/>
    <property type="match status" value="2"/>
</dbReference>
<dbReference type="Gene3D" id="3.30.450.20">
    <property type="entry name" value="PAS domain"/>
    <property type="match status" value="2"/>
</dbReference>
<dbReference type="Pfam" id="PF08448">
    <property type="entry name" value="PAS_4"/>
    <property type="match status" value="1"/>
</dbReference>
<dbReference type="SUPFAM" id="SSF55785">
    <property type="entry name" value="PYP-like sensor domain (PAS domain)"/>
    <property type="match status" value="2"/>
</dbReference>
<dbReference type="SMART" id="SM00388">
    <property type="entry name" value="HisKA"/>
    <property type="match status" value="1"/>
</dbReference>
<dbReference type="InterPro" id="IPR035965">
    <property type="entry name" value="PAS-like_dom_sf"/>
</dbReference>
<evidence type="ECO:0000256" key="7">
    <source>
        <dbReference type="ARBA" id="ARBA00022741"/>
    </source>
</evidence>
<feature type="transmembrane region" description="Helical" evidence="15">
    <location>
        <begin position="12"/>
        <end position="31"/>
    </location>
</feature>
<dbReference type="Pfam" id="PF02518">
    <property type="entry name" value="HATPase_c"/>
    <property type="match status" value="1"/>
</dbReference>
<organism evidence="20 21">
    <name type="scientific">Mangrovivirga halotolerans</name>
    <dbReference type="NCBI Taxonomy" id="2993936"/>
    <lineage>
        <taxon>Bacteria</taxon>
        <taxon>Pseudomonadati</taxon>
        <taxon>Bacteroidota</taxon>
        <taxon>Cytophagia</taxon>
        <taxon>Cytophagales</taxon>
        <taxon>Mangrovivirgaceae</taxon>
        <taxon>Mangrovivirga</taxon>
    </lineage>
</organism>
<evidence type="ECO:0000256" key="13">
    <source>
        <dbReference type="PROSITE-ProRule" id="PRU00169"/>
    </source>
</evidence>
<dbReference type="InterPro" id="IPR036890">
    <property type="entry name" value="HATPase_C_sf"/>
</dbReference>
<dbReference type="CDD" id="cd16922">
    <property type="entry name" value="HATPase_EvgS-ArcB-TorS-like"/>
    <property type="match status" value="1"/>
</dbReference>
<dbReference type="InterPro" id="IPR011006">
    <property type="entry name" value="CheY-like_superfamily"/>
</dbReference>
<dbReference type="InterPro" id="IPR004358">
    <property type="entry name" value="Sig_transdc_His_kin-like_C"/>
</dbReference>
<keyword evidence="9 15" id="KW-1133">Transmembrane helix</keyword>
<dbReference type="PROSITE" id="PS50109">
    <property type="entry name" value="HIS_KIN"/>
    <property type="match status" value="1"/>
</dbReference>
<dbReference type="Gene3D" id="3.30.565.10">
    <property type="entry name" value="Histidine kinase-like ATPase, C-terminal domain"/>
    <property type="match status" value="1"/>
</dbReference>
<dbReference type="PROSITE" id="PS50113">
    <property type="entry name" value="PAC"/>
    <property type="match status" value="2"/>
</dbReference>
<feature type="transmembrane region" description="Helical" evidence="15">
    <location>
        <begin position="68"/>
        <end position="87"/>
    </location>
</feature>
<proteinExistence type="predicted"/>
<dbReference type="CDD" id="cd17546">
    <property type="entry name" value="REC_hyHK_CKI1_RcsC-like"/>
    <property type="match status" value="1"/>
</dbReference>
<dbReference type="EMBL" id="JAPFQN010000007">
    <property type="protein sequence ID" value="MCX2745125.1"/>
    <property type="molecule type" value="Genomic_DNA"/>
</dbReference>
<evidence type="ECO:0000256" key="2">
    <source>
        <dbReference type="ARBA" id="ARBA00004651"/>
    </source>
</evidence>
<dbReference type="SUPFAM" id="SSF52172">
    <property type="entry name" value="CheY-like"/>
    <property type="match status" value="1"/>
</dbReference>
<dbReference type="GO" id="GO:0005524">
    <property type="term" value="F:ATP binding"/>
    <property type="evidence" value="ECO:0007669"/>
    <property type="project" value="UniProtKB-KW"/>
</dbReference>